<dbReference type="PATRIC" id="fig|1813736.3.peg.4118"/>
<dbReference type="AlphaFoldDB" id="A0A143PPN5"/>
<accession>A0A143PPN5</accession>
<keyword evidence="2" id="KW-0812">Transmembrane</keyword>
<gene>
    <name evidence="3" type="ORF">LuPra_03906</name>
</gene>
<evidence type="ECO:0000313" key="4">
    <source>
        <dbReference type="Proteomes" id="UP000076079"/>
    </source>
</evidence>
<feature type="transmembrane region" description="Helical" evidence="2">
    <location>
        <begin position="132"/>
        <end position="153"/>
    </location>
</feature>
<name>A0A143PPN5_LUTPR</name>
<evidence type="ECO:0000256" key="1">
    <source>
        <dbReference type="SAM" id="MobiDB-lite"/>
    </source>
</evidence>
<feature type="transmembrane region" description="Helical" evidence="2">
    <location>
        <begin position="17"/>
        <end position="39"/>
    </location>
</feature>
<proteinExistence type="predicted"/>
<sequence>MPCCSIGDIVLRILRTAFVGTYCFVVVLFLACGVALVWLAGQVLWHGVMDVGTAQSARFDAILRTIGHLTIGVAALELGQTVLEEEVLRSTHVSGPTRARRFLSRFLVVVVVALAVESLIAVFHAASDTPEYLPHAASIALGAAVLLAAWGVFVHLNRGAEEMEPESMAAAKQEDVEVQQRESGDATPGGGSGDDRGRRRLPKNQE</sequence>
<dbReference type="Proteomes" id="UP000076079">
    <property type="component" value="Chromosome"/>
</dbReference>
<feature type="compositionally biased region" description="Basic and acidic residues" evidence="1">
    <location>
        <begin position="193"/>
        <end position="206"/>
    </location>
</feature>
<keyword evidence="2" id="KW-0472">Membrane</keyword>
<protein>
    <submittedName>
        <fullName evidence="3">Uncharacterized protein</fullName>
    </submittedName>
</protein>
<evidence type="ECO:0000256" key="2">
    <source>
        <dbReference type="SAM" id="Phobius"/>
    </source>
</evidence>
<feature type="region of interest" description="Disordered" evidence="1">
    <location>
        <begin position="163"/>
        <end position="206"/>
    </location>
</feature>
<organism evidence="3 4">
    <name type="scientific">Luteitalea pratensis</name>
    <dbReference type="NCBI Taxonomy" id="1855912"/>
    <lineage>
        <taxon>Bacteria</taxon>
        <taxon>Pseudomonadati</taxon>
        <taxon>Acidobacteriota</taxon>
        <taxon>Vicinamibacteria</taxon>
        <taxon>Vicinamibacterales</taxon>
        <taxon>Vicinamibacteraceae</taxon>
        <taxon>Luteitalea</taxon>
    </lineage>
</organism>
<dbReference type="KEGG" id="abac:LuPra_03906"/>
<keyword evidence="2" id="KW-1133">Transmembrane helix</keyword>
<reference evidence="3 4" key="1">
    <citation type="journal article" date="2016" name="Genome Announc.">
        <title>First Complete Genome Sequence of a Subdivision 6 Acidobacterium Strain.</title>
        <authorList>
            <person name="Huang S."/>
            <person name="Vieira S."/>
            <person name="Bunk B."/>
            <person name="Riedel T."/>
            <person name="Sproer C."/>
            <person name="Overmann J."/>
        </authorList>
    </citation>
    <scope>NUCLEOTIDE SEQUENCE [LARGE SCALE GENOMIC DNA]</scope>
    <source>
        <strain evidence="4">DSM 100886 HEG_-6_39</strain>
    </source>
</reference>
<feature type="compositionally biased region" description="Basic and acidic residues" evidence="1">
    <location>
        <begin position="172"/>
        <end position="184"/>
    </location>
</feature>
<dbReference type="EMBL" id="CP015136">
    <property type="protein sequence ID" value="AMY10667.1"/>
    <property type="molecule type" value="Genomic_DNA"/>
</dbReference>
<reference evidence="4" key="2">
    <citation type="submission" date="2016-04" db="EMBL/GenBank/DDBJ databases">
        <title>First Complete Genome Sequence of a Subdivision 6 Acidobacterium.</title>
        <authorList>
            <person name="Huang S."/>
            <person name="Vieira S."/>
            <person name="Bunk B."/>
            <person name="Riedel T."/>
            <person name="Sproeer C."/>
            <person name="Overmann J."/>
        </authorList>
    </citation>
    <scope>NUCLEOTIDE SEQUENCE [LARGE SCALE GENOMIC DNA]</scope>
    <source>
        <strain evidence="4">DSM 100886 HEG_-6_39</strain>
    </source>
</reference>
<keyword evidence="4" id="KW-1185">Reference proteome</keyword>
<evidence type="ECO:0000313" key="3">
    <source>
        <dbReference type="EMBL" id="AMY10667.1"/>
    </source>
</evidence>
<feature type="transmembrane region" description="Helical" evidence="2">
    <location>
        <begin position="106"/>
        <end position="126"/>
    </location>
</feature>
<dbReference type="RefSeq" id="WP_234800470.1">
    <property type="nucleotide sequence ID" value="NZ_CP015136.1"/>
</dbReference>